<dbReference type="SUPFAM" id="SSF50249">
    <property type="entry name" value="Nucleic acid-binding proteins"/>
    <property type="match status" value="1"/>
</dbReference>
<dbReference type="Gene3D" id="2.40.50.140">
    <property type="entry name" value="Nucleic acid-binding proteins"/>
    <property type="match status" value="2"/>
</dbReference>
<evidence type="ECO:0000313" key="1">
    <source>
        <dbReference type="Proteomes" id="UP000694864"/>
    </source>
</evidence>
<reference evidence="2" key="2">
    <citation type="submission" date="2025-08" db="UniProtKB">
        <authorList>
            <consortium name="RefSeq"/>
        </authorList>
    </citation>
    <scope>IDENTIFICATION</scope>
    <source>
        <tissue evidence="2">Leaf</tissue>
    </source>
</reference>
<gene>
    <name evidence="2" type="primary">LOC104778002</name>
</gene>
<dbReference type="PANTHER" id="PTHR47165">
    <property type="entry name" value="OS03G0429900 PROTEIN"/>
    <property type="match status" value="1"/>
</dbReference>
<dbReference type="RefSeq" id="XP_010500656.1">
    <property type="nucleotide sequence ID" value="XM_010502354.2"/>
</dbReference>
<accession>A0ABM0YGT0</accession>
<name>A0ABM0YGT0_CAMSA</name>
<reference evidence="1" key="1">
    <citation type="journal article" date="2014" name="Nat. Commun.">
        <title>The emerging biofuel crop Camelina sativa retains a highly undifferentiated hexaploid genome structure.</title>
        <authorList>
            <person name="Kagale S."/>
            <person name="Koh C."/>
            <person name="Nixon J."/>
            <person name="Bollina V."/>
            <person name="Clarke W.E."/>
            <person name="Tuteja R."/>
            <person name="Spillane C."/>
            <person name="Robinson S.J."/>
            <person name="Links M.G."/>
            <person name="Clarke C."/>
            <person name="Higgins E.E."/>
            <person name="Huebert T."/>
            <person name="Sharpe A.G."/>
            <person name="Parkin I.A."/>
        </authorList>
    </citation>
    <scope>NUCLEOTIDE SEQUENCE [LARGE SCALE GENOMIC DNA]</scope>
    <source>
        <strain evidence="1">cv. DH55</strain>
    </source>
</reference>
<keyword evidence="1" id="KW-1185">Reference proteome</keyword>
<sequence>MPLDFTSLSNLNSLKKEWKIRVLIARTWNFYPKDKPGVILGIEAILVDAKPCDQIPNISRFNCKSFSEISMQSNVDNVFFDIIGEIVGMSQISEKDCSGQKSKLLDIQQRDLSDTIMECTLWENHAEDVHSYVTKKAAGPIILLGSLMRIKKFNGKVSVQNSRFSTKLFLDGDLSEVAEFKMQLRNRNSDDVFKVYHLMTSDLSNKVEDSFPLSSWESIDQITKNSQENTCVTFATILEFRKDKEWYYVGCTQCFKRVMPFFNLETEAVDLNKYSCDHCNKDETSTSISSCIKERERER</sequence>
<evidence type="ECO:0000313" key="2">
    <source>
        <dbReference type="RefSeq" id="XP_010500656.1"/>
    </source>
</evidence>
<organism evidence="1 2">
    <name type="scientific">Camelina sativa</name>
    <name type="common">False flax</name>
    <name type="synonym">Myagrum sativum</name>
    <dbReference type="NCBI Taxonomy" id="90675"/>
    <lineage>
        <taxon>Eukaryota</taxon>
        <taxon>Viridiplantae</taxon>
        <taxon>Streptophyta</taxon>
        <taxon>Embryophyta</taxon>
        <taxon>Tracheophyta</taxon>
        <taxon>Spermatophyta</taxon>
        <taxon>Magnoliopsida</taxon>
        <taxon>eudicotyledons</taxon>
        <taxon>Gunneridae</taxon>
        <taxon>Pentapetalae</taxon>
        <taxon>rosids</taxon>
        <taxon>malvids</taxon>
        <taxon>Brassicales</taxon>
        <taxon>Brassicaceae</taxon>
        <taxon>Camelineae</taxon>
        <taxon>Camelina</taxon>
    </lineage>
</organism>
<dbReference type="GeneID" id="104778002"/>
<protein>
    <submittedName>
        <fullName evidence="2">Uncharacterized protein LOC104778002 isoform X1</fullName>
    </submittedName>
</protein>
<proteinExistence type="predicted"/>
<dbReference type="Proteomes" id="UP000694864">
    <property type="component" value="Chromosome 3"/>
</dbReference>
<dbReference type="CDD" id="cd04481">
    <property type="entry name" value="RPA1_DBD_B_like"/>
    <property type="match status" value="1"/>
</dbReference>
<dbReference type="PANTHER" id="PTHR47165:SF4">
    <property type="entry name" value="OS03G0429900 PROTEIN"/>
    <property type="match status" value="1"/>
</dbReference>
<dbReference type="InterPro" id="IPR012340">
    <property type="entry name" value="NA-bd_OB-fold"/>
</dbReference>